<dbReference type="InterPro" id="IPR001005">
    <property type="entry name" value="SANT/Myb"/>
</dbReference>
<comment type="subcellular location">
    <subcellularLocation>
        <location evidence="1">Nucleus</location>
    </subcellularLocation>
</comment>
<keyword evidence="2" id="KW-0677">Repeat</keyword>
<evidence type="ECO:0000313" key="9">
    <source>
        <dbReference type="EMBL" id="CAA3009473.1"/>
    </source>
</evidence>
<proteinExistence type="predicted"/>
<protein>
    <submittedName>
        <fullName evidence="9">Transcription factor RAX3-like</fullName>
    </submittedName>
</protein>
<dbReference type="PANTHER" id="PTHR48000:SF67">
    <property type="entry name" value="MYB-LIKE DNA-BINDING DOMAIN CONTAINING PROTEIN, EXPRESSED"/>
    <property type="match status" value="1"/>
</dbReference>
<name>A0A8S0TXI9_OLEEU</name>
<keyword evidence="10" id="KW-1185">Reference proteome</keyword>
<dbReference type="CDD" id="cd00167">
    <property type="entry name" value="SANT"/>
    <property type="match status" value="2"/>
</dbReference>
<evidence type="ECO:0000256" key="3">
    <source>
        <dbReference type="ARBA" id="ARBA00023015"/>
    </source>
</evidence>
<dbReference type="PANTHER" id="PTHR48000">
    <property type="entry name" value="OS09G0431300 PROTEIN"/>
    <property type="match status" value="1"/>
</dbReference>
<reference evidence="9 10" key="1">
    <citation type="submission" date="2019-12" db="EMBL/GenBank/DDBJ databases">
        <authorList>
            <person name="Alioto T."/>
            <person name="Alioto T."/>
            <person name="Gomez Garrido J."/>
        </authorList>
    </citation>
    <scope>NUCLEOTIDE SEQUENCE [LARGE SCALE GENOMIC DNA]</scope>
</reference>
<dbReference type="Gene3D" id="1.10.10.60">
    <property type="entry name" value="Homeodomain-like"/>
    <property type="match status" value="2"/>
</dbReference>
<comment type="caution">
    <text evidence="9">The sequence shown here is derived from an EMBL/GenBank/DDBJ whole genome shotgun (WGS) entry which is preliminary data.</text>
</comment>
<dbReference type="OrthoDB" id="2143914at2759"/>
<dbReference type="Pfam" id="PF00249">
    <property type="entry name" value="Myb_DNA-binding"/>
    <property type="match status" value="2"/>
</dbReference>
<evidence type="ECO:0000256" key="4">
    <source>
        <dbReference type="ARBA" id="ARBA00023125"/>
    </source>
</evidence>
<gene>
    <name evidence="9" type="ORF">OLEA9_A005031</name>
</gene>
<dbReference type="SMART" id="SM00717">
    <property type="entry name" value="SANT"/>
    <property type="match status" value="2"/>
</dbReference>
<dbReference type="InterPro" id="IPR017930">
    <property type="entry name" value="Myb_dom"/>
</dbReference>
<dbReference type="GO" id="GO:0003677">
    <property type="term" value="F:DNA binding"/>
    <property type="evidence" value="ECO:0007669"/>
    <property type="project" value="UniProtKB-KW"/>
</dbReference>
<evidence type="ECO:0000259" key="8">
    <source>
        <dbReference type="PROSITE" id="PS51294"/>
    </source>
</evidence>
<dbReference type="Gramene" id="OE9A005031T3">
    <property type="protein sequence ID" value="OE9A005031C3"/>
    <property type="gene ID" value="OE9A005031"/>
</dbReference>
<keyword evidence="6" id="KW-0539">Nucleus</keyword>
<feature type="domain" description="HTH myb-type" evidence="8">
    <location>
        <begin position="9"/>
        <end position="64"/>
    </location>
</feature>
<dbReference type="SUPFAM" id="SSF46689">
    <property type="entry name" value="Homeodomain-like"/>
    <property type="match status" value="1"/>
</dbReference>
<accession>A0A8S0TXI9</accession>
<dbReference type="EMBL" id="CACTIH010007318">
    <property type="protein sequence ID" value="CAA3009473.1"/>
    <property type="molecule type" value="Genomic_DNA"/>
</dbReference>
<dbReference type="PROSITE" id="PS51294">
    <property type="entry name" value="HTH_MYB"/>
    <property type="match status" value="2"/>
</dbReference>
<feature type="domain" description="Myb-like" evidence="7">
    <location>
        <begin position="65"/>
        <end position="115"/>
    </location>
</feature>
<evidence type="ECO:0000313" key="10">
    <source>
        <dbReference type="Proteomes" id="UP000594638"/>
    </source>
</evidence>
<evidence type="ECO:0000256" key="2">
    <source>
        <dbReference type="ARBA" id="ARBA00022737"/>
    </source>
</evidence>
<keyword evidence="3" id="KW-0805">Transcription regulation</keyword>
<dbReference type="GO" id="GO:0005634">
    <property type="term" value="C:nucleus"/>
    <property type="evidence" value="ECO:0007669"/>
    <property type="project" value="UniProtKB-SubCell"/>
</dbReference>
<keyword evidence="5" id="KW-0804">Transcription</keyword>
<evidence type="ECO:0000256" key="1">
    <source>
        <dbReference type="ARBA" id="ARBA00004123"/>
    </source>
</evidence>
<feature type="domain" description="HTH myb-type" evidence="8">
    <location>
        <begin position="65"/>
        <end position="119"/>
    </location>
</feature>
<sequence>MGRAPCCDKANVKRGPWSPDEDAKLKAYMEKNGAGTRGNWISLPQKIGLKRCGKSCRLRWLNYLRPNIKHGGFTEEEDKLICNLYKSIGSRWSIIAGKLPGRTDNDIKNYWNTRLKKKLLGKQHREQDARRNYTWPQKPFAVQDSANPSQAHPNEQEFLASLMVQTKGEIFSYDQETNYGLFATSKSSISNEIFYNTDVSFTRDKLGENSVNMLTSSNYYSFLTSSYPPMTRYYCGVDIAPGTNFQEFEKIRVELEEIDYNFPQQLDGLENFSMPEMVNSSSAYPPMISNYEAFQEIPHDFSLDKSSYIALRQEHGSSKV</sequence>
<feature type="domain" description="Myb-like" evidence="7">
    <location>
        <begin position="9"/>
        <end position="64"/>
    </location>
</feature>
<dbReference type="InterPro" id="IPR009057">
    <property type="entry name" value="Homeodomain-like_sf"/>
</dbReference>
<evidence type="ECO:0000256" key="6">
    <source>
        <dbReference type="ARBA" id="ARBA00023242"/>
    </source>
</evidence>
<dbReference type="AlphaFoldDB" id="A0A8S0TXI9"/>
<organism evidence="9 10">
    <name type="scientific">Olea europaea subsp. europaea</name>
    <dbReference type="NCBI Taxonomy" id="158383"/>
    <lineage>
        <taxon>Eukaryota</taxon>
        <taxon>Viridiplantae</taxon>
        <taxon>Streptophyta</taxon>
        <taxon>Embryophyta</taxon>
        <taxon>Tracheophyta</taxon>
        <taxon>Spermatophyta</taxon>
        <taxon>Magnoliopsida</taxon>
        <taxon>eudicotyledons</taxon>
        <taxon>Gunneridae</taxon>
        <taxon>Pentapetalae</taxon>
        <taxon>asterids</taxon>
        <taxon>lamiids</taxon>
        <taxon>Lamiales</taxon>
        <taxon>Oleaceae</taxon>
        <taxon>Oleeae</taxon>
        <taxon>Olea</taxon>
    </lineage>
</organism>
<dbReference type="PROSITE" id="PS50090">
    <property type="entry name" value="MYB_LIKE"/>
    <property type="match status" value="2"/>
</dbReference>
<evidence type="ECO:0000256" key="5">
    <source>
        <dbReference type="ARBA" id="ARBA00023163"/>
    </source>
</evidence>
<keyword evidence="4" id="KW-0238">DNA-binding</keyword>
<evidence type="ECO:0000259" key="7">
    <source>
        <dbReference type="PROSITE" id="PS50090"/>
    </source>
</evidence>
<dbReference type="Proteomes" id="UP000594638">
    <property type="component" value="Unassembled WGS sequence"/>
</dbReference>
<dbReference type="FunFam" id="1.10.10.60:FF:000015">
    <property type="entry name" value="Transcription factor RAX3"/>
    <property type="match status" value="1"/>
</dbReference>